<reference evidence="3" key="1">
    <citation type="submission" date="2014-11" db="EMBL/GenBank/DDBJ databases">
        <authorList>
            <person name="Hornung B.V."/>
        </authorList>
    </citation>
    <scope>NUCLEOTIDE SEQUENCE</scope>
    <source>
        <strain evidence="3">INE</strain>
    </source>
</reference>
<evidence type="ECO:0000256" key="1">
    <source>
        <dbReference type="SAM" id="Phobius"/>
    </source>
</evidence>
<protein>
    <submittedName>
        <fullName evidence="3">B-box zinc finger</fullName>
    </submittedName>
</protein>
<gene>
    <name evidence="2" type="ORF">DEACI_3351</name>
    <name evidence="3" type="ORF">DEACI_3628</name>
</gene>
<accession>A0A8S0WHG1</accession>
<evidence type="ECO:0000313" key="3">
    <source>
        <dbReference type="EMBL" id="CEJ09145.1"/>
    </source>
</evidence>
<keyword evidence="1" id="KW-0472">Membrane</keyword>
<dbReference type="KEGG" id="aacx:DEACI_3351"/>
<sequence>MNCHYHPTREAEAICIRCKNPICQECSIKVDDKTVCRHCLRENLFPEDDPGPGTNFWERLMFFCFSLIPGAAHMHMGLFRRGLELMIIVFGVIFLAGAINVTAVIPLVIVPTWFFSFFESHHLRRQRELGETLEDRGFFDSQLFDFSFLRSKNRLVGGTLLVLGLLGFMSVFETNLIYRLSPEFQRYYFLVRNSIIPLGLVLGGIYLLRKGHRPLPGTRAGHKEEIPSSDAG</sequence>
<feature type="transmembrane region" description="Helical" evidence="1">
    <location>
        <begin position="85"/>
        <end position="118"/>
    </location>
</feature>
<feature type="transmembrane region" description="Helical" evidence="1">
    <location>
        <begin position="187"/>
        <end position="208"/>
    </location>
</feature>
<dbReference type="Proteomes" id="UP001071230">
    <property type="component" value="Unassembled WGS sequence"/>
</dbReference>
<keyword evidence="1" id="KW-0812">Transmembrane</keyword>
<dbReference type="RefSeq" id="WP_240986003.1">
    <property type="nucleotide sequence ID" value="NZ_CDGJ01000111.1"/>
</dbReference>
<feature type="transmembrane region" description="Helical" evidence="1">
    <location>
        <begin position="155"/>
        <end position="172"/>
    </location>
</feature>
<evidence type="ECO:0000313" key="2">
    <source>
        <dbReference type="EMBL" id="CAA7602672.1"/>
    </source>
</evidence>
<dbReference type="EMBL" id="CDGJ01000111">
    <property type="protein sequence ID" value="CEJ09145.1"/>
    <property type="molecule type" value="Genomic_DNA"/>
</dbReference>
<name>A0A8S0WHG1_9FIRM</name>
<keyword evidence="4" id="KW-1185">Reference proteome</keyword>
<keyword evidence="1" id="KW-1133">Transmembrane helix</keyword>
<proteinExistence type="predicted"/>
<organism evidence="2">
    <name type="scientific">Acididesulfobacillus acetoxydans</name>
    <dbReference type="NCBI Taxonomy" id="1561005"/>
    <lineage>
        <taxon>Bacteria</taxon>
        <taxon>Bacillati</taxon>
        <taxon>Bacillota</taxon>
        <taxon>Clostridia</taxon>
        <taxon>Eubacteriales</taxon>
        <taxon>Peptococcaceae</taxon>
        <taxon>Acididesulfobacillus</taxon>
    </lineage>
</organism>
<dbReference type="EMBL" id="LR746496">
    <property type="protein sequence ID" value="CAA7602672.1"/>
    <property type="molecule type" value="Genomic_DNA"/>
</dbReference>
<dbReference type="Proteomes" id="UP000836597">
    <property type="component" value="Chromosome"/>
</dbReference>
<evidence type="ECO:0000313" key="4">
    <source>
        <dbReference type="Proteomes" id="UP001071230"/>
    </source>
</evidence>
<dbReference type="AlphaFoldDB" id="A0A8S0WHG1"/>
<reference evidence="2" key="2">
    <citation type="submission" date="2020-01" db="EMBL/GenBank/DDBJ databases">
        <authorList>
            <person name="Hornung B."/>
        </authorList>
    </citation>
    <scope>NUCLEOTIDE SEQUENCE</scope>
    <source>
        <strain evidence="2">PacBioINE</strain>
    </source>
</reference>